<dbReference type="EMBL" id="BRVO01000001">
    <property type="protein sequence ID" value="GLB48092.1"/>
    <property type="molecule type" value="Genomic_DNA"/>
</dbReference>
<name>A0ABQ5MFB6_9FLAO</name>
<comment type="caution">
    <text evidence="2">The sequence shown here is derived from an EMBL/GenBank/DDBJ whole genome shotgun (WGS) entry which is preliminary data.</text>
</comment>
<reference evidence="2" key="1">
    <citation type="submission" date="2022-07" db="EMBL/GenBank/DDBJ databases">
        <title>Taxonomy of Novel Oxalotrophic and Methylotrophic Bacteria.</title>
        <authorList>
            <person name="Sahin N."/>
            <person name="Tani A."/>
        </authorList>
    </citation>
    <scope>NUCLEOTIDE SEQUENCE</scope>
    <source>
        <strain evidence="2">Y10</strain>
    </source>
</reference>
<keyword evidence="3" id="KW-1185">Reference proteome</keyword>
<evidence type="ECO:0000313" key="2">
    <source>
        <dbReference type="EMBL" id="GLB48092.1"/>
    </source>
</evidence>
<accession>A0ABQ5MFB6</accession>
<protein>
    <recommendedName>
        <fullName evidence="4">GOLD domain-containing protein</fullName>
    </recommendedName>
</protein>
<keyword evidence="1" id="KW-0732">Signal</keyword>
<proteinExistence type="predicted"/>
<dbReference type="RefSeq" id="WP_281763749.1">
    <property type="nucleotide sequence ID" value="NZ_BRVO01000001.1"/>
</dbReference>
<evidence type="ECO:0008006" key="4">
    <source>
        <dbReference type="Google" id="ProtNLM"/>
    </source>
</evidence>
<dbReference type="Proteomes" id="UP001143543">
    <property type="component" value="Unassembled WGS sequence"/>
</dbReference>
<sequence length="140" mass="16068">MKKFLVLFVAALLTFSCSLDDDDTVDYHFEFIGADYVEFPAEDMHVNSSYPVTLYYTLPNTCYYINGIDYNYTSDFERVVSLVATVYNNNNCEPTDGSTLNDSFTFRPLYAGTYTFNFISGIDESTGEYTYLTYEVEVLE</sequence>
<gene>
    <name evidence="2" type="ORF">Y10_04600</name>
</gene>
<evidence type="ECO:0000256" key="1">
    <source>
        <dbReference type="SAM" id="SignalP"/>
    </source>
</evidence>
<evidence type="ECO:0000313" key="3">
    <source>
        <dbReference type="Proteomes" id="UP001143543"/>
    </source>
</evidence>
<feature type="signal peptide" evidence="1">
    <location>
        <begin position="1"/>
        <end position="21"/>
    </location>
</feature>
<feature type="chain" id="PRO_5045748485" description="GOLD domain-containing protein" evidence="1">
    <location>
        <begin position="22"/>
        <end position="140"/>
    </location>
</feature>
<organism evidence="2 3">
    <name type="scientific">Neptunitalea lumnitzerae</name>
    <dbReference type="NCBI Taxonomy" id="2965509"/>
    <lineage>
        <taxon>Bacteria</taxon>
        <taxon>Pseudomonadati</taxon>
        <taxon>Bacteroidota</taxon>
        <taxon>Flavobacteriia</taxon>
        <taxon>Flavobacteriales</taxon>
        <taxon>Flavobacteriaceae</taxon>
        <taxon>Neptunitalea</taxon>
    </lineage>
</organism>
<dbReference type="PROSITE" id="PS51257">
    <property type="entry name" value="PROKAR_LIPOPROTEIN"/>
    <property type="match status" value="1"/>
</dbReference>